<keyword evidence="6" id="KW-1185">Reference proteome</keyword>
<gene>
    <name evidence="4" type="ORF">A946_06270</name>
    <name evidence="5" type="ORF">kam1_2101</name>
</gene>
<dbReference type="PANTHER" id="PTHR43639:SF1">
    <property type="entry name" value="SHORT-CHAIN DEHYDROGENASE_REDUCTASE FAMILY PROTEIN"/>
    <property type="match status" value="1"/>
</dbReference>
<dbReference type="AlphaFoldDB" id="A0A0C1URM8"/>
<reference evidence="5" key="2">
    <citation type="journal article" date="2019" name="BMC Genomics">
        <title>Complete genome sequence analysis of the thermoacidophilic verrucomicrobial methanotroph 'Candidatus Methylacidiphilum kamchatkense' strain Kam1 and comparison with its closest relatives.</title>
        <authorList>
            <person name="Kruse T."/>
            <person name="Ratnadevi C.M."/>
            <person name="Erikstad H.A."/>
            <person name="Birkeland N.K."/>
        </authorList>
    </citation>
    <scope>NUCLEOTIDE SEQUENCE</scope>
    <source>
        <strain evidence="5">Kam1</strain>
    </source>
</reference>
<dbReference type="GO" id="GO:0004316">
    <property type="term" value="F:3-oxoacyl-[acyl-carrier-protein] reductase (NADPH) activity"/>
    <property type="evidence" value="ECO:0007669"/>
    <property type="project" value="UniProtKB-EC"/>
</dbReference>
<dbReference type="PANTHER" id="PTHR43639">
    <property type="entry name" value="OXIDOREDUCTASE, SHORT-CHAIN DEHYDROGENASE/REDUCTASE FAMILY (AFU_ORTHOLOGUE AFUA_5G02870)"/>
    <property type="match status" value="1"/>
</dbReference>
<evidence type="ECO:0000313" key="4">
    <source>
        <dbReference type="EMBL" id="KIE58493.1"/>
    </source>
</evidence>
<dbReference type="InterPro" id="IPR036291">
    <property type="entry name" value="NAD(P)-bd_dom_sf"/>
</dbReference>
<dbReference type="Proteomes" id="UP000315925">
    <property type="component" value="Chromosome"/>
</dbReference>
<reference evidence="7" key="3">
    <citation type="submission" date="2019-03" db="EMBL/GenBank/DDBJ databases">
        <title>Complete genome of Methylacidiphilum kamchatkense Kam1.</title>
        <authorList>
            <person name="Kruse T."/>
            <person name="Murarilal Ratnadevi C."/>
            <person name="Erikstad H.-A."/>
            <person name="Birkeland N.-K."/>
        </authorList>
    </citation>
    <scope>NUCLEOTIDE SEQUENCE [LARGE SCALE GENOMIC DNA]</scope>
    <source>
        <strain evidence="7">kam1</strain>
    </source>
</reference>
<dbReference type="STRING" id="1202785.A946_06270"/>
<dbReference type="OrthoDB" id="9781121at2"/>
<comment type="similarity">
    <text evidence="1 3">Belongs to the short-chain dehydrogenases/reductases (SDR) family.</text>
</comment>
<dbReference type="Proteomes" id="UP000031594">
    <property type="component" value="Unassembled WGS sequence"/>
</dbReference>
<evidence type="ECO:0000313" key="7">
    <source>
        <dbReference type="Proteomes" id="UP000315925"/>
    </source>
</evidence>
<sequence>MIGKEKVVLVTGGAKGLGAYLCRKLSSENWSVVIHYYKSEEQAFALEKELEKEGKKALTVQADLSKQNEARGIIDKIRTVFGRLDAVINNSGVYDAVPLELTEEKDWFRGINSTASAVLFTTLASLPLLRLSGRGRIVNIGDSSCDRIGSREMALGYHLGKIGVYLLTKSFARENARYGITVNVVSPGYLENSQGLPPLSKIPAGRYGTFEDIWRGVKFFLDEKQSYITGSHLIVSGGWNLR</sequence>
<evidence type="ECO:0000313" key="6">
    <source>
        <dbReference type="Proteomes" id="UP000031594"/>
    </source>
</evidence>
<dbReference type="EC" id="1.1.1.100" evidence="5"/>
<evidence type="ECO:0000313" key="5">
    <source>
        <dbReference type="EMBL" id="QDQ43309.1"/>
    </source>
</evidence>
<dbReference type="EMBL" id="JQNX01000004">
    <property type="protein sequence ID" value="KIE58493.1"/>
    <property type="molecule type" value="Genomic_DNA"/>
</dbReference>
<dbReference type="KEGG" id="mkc:kam1_2101"/>
<evidence type="ECO:0000256" key="3">
    <source>
        <dbReference type="RuleBase" id="RU000363"/>
    </source>
</evidence>
<name>A0A0C1URM8_9BACT</name>
<dbReference type="PRINTS" id="PR00081">
    <property type="entry name" value="GDHRDH"/>
</dbReference>
<reference evidence="4 6" key="1">
    <citation type="submission" date="2014-08" db="EMBL/GenBank/DDBJ databases">
        <title>Methylacidiphilum kamchatkense strain Kam1 draft genome sequence.</title>
        <authorList>
            <person name="Birkeland N.-K."/>
            <person name="Erikstad H.A."/>
        </authorList>
    </citation>
    <scope>NUCLEOTIDE SEQUENCE [LARGE SCALE GENOMIC DNA]</scope>
    <source>
        <strain evidence="4 6">Kam1</strain>
    </source>
</reference>
<protein>
    <submittedName>
        <fullName evidence="4">Alcohol dehydrogenase</fullName>
    </submittedName>
    <submittedName>
        <fullName evidence="5">Dihydropteridine reductase</fullName>
        <ecNumber evidence="5">1.1.1.100</ecNumber>
    </submittedName>
</protein>
<dbReference type="PRINTS" id="PR00080">
    <property type="entry name" value="SDRFAMILY"/>
</dbReference>
<dbReference type="CDD" id="cd05233">
    <property type="entry name" value="SDR_c"/>
    <property type="match status" value="1"/>
</dbReference>
<keyword evidence="2 5" id="KW-0560">Oxidoreductase</keyword>
<dbReference type="EMBL" id="CP037899">
    <property type="protein sequence ID" value="QDQ43309.1"/>
    <property type="molecule type" value="Genomic_DNA"/>
</dbReference>
<dbReference type="Gene3D" id="3.40.50.720">
    <property type="entry name" value="NAD(P)-binding Rossmann-like Domain"/>
    <property type="match status" value="1"/>
</dbReference>
<accession>A0A0C1URM8</accession>
<dbReference type="SUPFAM" id="SSF51735">
    <property type="entry name" value="NAD(P)-binding Rossmann-fold domains"/>
    <property type="match status" value="1"/>
</dbReference>
<organism evidence="5 7">
    <name type="scientific">Methylacidiphilum kamchatkense Kam1</name>
    <dbReference type="NCBI Taxonomy" id="1202785"/>
    <lineage>
        <taxon>Bacteria</taxon>
        <taxon>Pseudomonadati</taxon>
        <taxon>Verrucomicrobiota</taxon>
        <taxon>Methylacidiphilae</taxon>
        <taxon>Methylacidiphilales</taxon>
        <taxon>Methylacidiphilaceae</taxon>
        <taxon>Methylacidiphilum (ex Ratnadevi et al. 2023)</taxon>
    </lineage>
</organism>
<evidence type="ECO:0000256" key="1">
    <source>
        <dbReference type="ARBA" id="ARBA00006484"/>
    </source>
</evidence>
<dbReference type="Pfam" id="PF00106">
    <property type="entry name" value="adh_short"/>
    <property type="match status" value="1"/>
</dbReference>
<dbReference type="RefSeq" id="WP_039721458.1">
    <property type="nucleotide sequence ID" value="NZ_CP037899.1"/>
</dbReference>
<evidence type="ECO:0000256" key="2">
    <source>
        <dbReference type="ARBA" id="ARBA00023002"/>
    </source>
</evidence>
<dbReference type="InterPro" id="IPR002347">
    <property type="entry name" value="SDR_fam"/>
</dbReference>
<proteinExistence type="inferred from homology"/>